<feature type="coiled-coil region" evidence="4">
    <location>
        <begin position="76"/>
        <end position="117"/>
    </location>
</feature>
<dbReference type="PRINTS" id="PR01248">
    <property type="entry name" value="TYPE1KERATIN"/>
</dbReference>
<dbReference type="PANTHER" id="PTHR23239:SF377">
    <property type="entry name" value="KERATIN 34"/>
    <property type="match status" value="1"/>
</dbReference>
<reference evidence="6" key="1">
    <citation type="submission" date="2023-07" db="EMBL/GenBank/DDBJ databases">
        <authorList>
            <person name="Stuckert A."/>
        </authorList>
    </citation>
    <scope>NUCLEOTIDE SEQUENCE</scope>
</reference>
<sequence length="195" mass="22562">MERNLKEVESIFLARSAELNREVSSGAEQLQSFSSELIDLKRSVQTLEIDLLSQLSMKSALENTLAETKATFGTQLAQLQEMIDNIESQLGQMRSDLERQNYEYKILKDQKTLLEMEITTYKQLLDGNDIQFPAHHSTEHKDMKCYMKSLKPEACKSMMSKRWKQMDSIIVKIIGLLGYVEARRPEEEPKKLLIK</sequence>
<evidence type="ECO:0000256" key="1">
    <source>
        <dbReference type="ARBA" id="ARBA00022754"/>
    </source>
</evidence>
<comment type="caution">
    <text evidence="6">The sequence shown here is derived from an EMBL/GenBank/DDBJ whole genome shotgun (WGS) entry which is preliminary data.</text>
</comment>
<dbReference type="Proteomes" id="UP001176940">
    <property type="component" value="Unassembled WGS sequence"/>
</dbReference>
<feature type="domain" description="IF rod" evidence="5">
    <location>
        <begin position="1"/>
        <end position="132"/>
    </location>
</feature>
<evidence type="ECO:0000259" key="5">
    <source>
        <dbReference type="PROSITE" id="PS51842"/>
    </source>
</evidence>
<dbReference type="InterPro" id="IPR018039">
    <property type="entry name" value="IF_conserved"/>
</dbReference>
<evidence type="ECO:0000313" key="6">
    <source>
        <dbReference type="EMBL" id="CAJ0967306.1"/>
    </source>
</evidence>
<dbReference type="InterPro" id="IPR039008">
    <property type="entry name" value="IF_rod_dom"/>
</dbReference>
<comment type="similarity">
    <text evidence="3">Belongs to the intermediate filament family.</text>
</comment>
<dbReference type="PROSITE" id="PS00226">
    <property type="entry name" value="IF_ROD_1"/>
    <property type="match status" value="1"/>
</dbReference>
<dbReference type="SUPFAM" id="SSF64593">
    <property type="entry name" value="Intermediate filament protein, coiled coil region"/>
    <property type="match status" value="1"/>
</dbReference>
<name>A0ABN9MKQ5_9NEOB</name>
<evidence type="ECO:0000313" key="7">
    <source>
        <dbReference type="Proteomes" id="UP001176940"/>
    </source>
</evidence>
<proteinExistence type="inferred from homology"/>
<dbReference type="PROSITE" id="PS51842">
    <property type="entry name" value="IF_ROD_2"/>
    <property type="match status" value="1"/>
</dbReference>
<gene>
    <name evidence="6" type="ORF">RIMI_LOCUS22126506</name>
</gene>
<dbReference type="EMBL" id="CAUEEQ010078225">
    <property type="protein sequence ID" value="CAJ0967306.1"/>
    <property type="molecule type" value="Genomic_DNA"/>
</dbReference>
<dbReference type="Gene3D" id="1.20.5.500">
    <property type="entry name" value="Single helix bin"/>
    <property type="match status" value="1"/>
</dbReference>
<evidence type="ECO:0000256" key="2">
    <source>
        <dbReference type="ARBA" id="ARBA00023054"/>
    </source>
</evidence>
<dbReference type="Pfam" id="PF00038">
    <property type="entry name" value="Filament"/>
    <property type="match status" value="1"/>
</dbReference>
<dbReference type="Gene3D" id="1.20.5.170">
    <property type="match status" value="1"/>
</dbReference>
<evidence type="ECO:0000256" key="3">
    <source>
        <dbReference type="RuleBase" id="RU000685"/>
    </source>
</evidence>
<dbReference type="InterPro" id="IPR002957">
    <property type="entry name" value="Keratin_I"/>
</dbReference>
<organism evidence="6 7">
    <name type="scientific">Ranitomeya imitator</name>
    <name type="common">mimic poison frog</name>
    <dbReference type="NCBI Taxonomy" id="111125"/>
    <lineage>
        <taxon>Eukaryota</taxon>
        <taxon>Metazoa</taxon>
        <taxon>Chordata</taxon>
        <taxon>Craniata</taxon>
        <taxon>Vertebrata</taxon>
        <taxon>Euteleostomi</taxon>
        <taxon>Amphibia</taxon>
        <taxon>Batrachia</taxon>
        <taxon>Anura</taxon>
        <taxon>Neobatrachia</taxon>
        <taxon>Hyloidea</taxon>
        <taxon>Dendrobatidae</taxon>
        <taxon>Dendrobatinae</taxon>
        <taxon>Ranitomeya</taxon>
    </lineage>
</organism>
<accession>A0ABN9MKQ5</accession>
<dbReference type="PANTHER" id="PTHR23239">
    <property type="entry name" value="INTERMEDIATE FILAMENT"/>
    <property type="match status" value="1"/>
</dbReference>
<protein>
    <recommendedName>
        <fullName evidence="5">IF rod domain-containing protein</fullName>
    </recommendedName>
</protein>
<keyword evidence="1 3" id="KW-0403">Intermediate filament</keyword>
<keyword evidence="2 4" id="KW-0175">Coiled coil</keyword>
<evidence type="ECO:0000256" key="4">
    <source>
        <dbReference type="SAM" id="Coils"/>
    </source>
</evidence>
<keyword evidence="7" id="KW-1185">Reference proteome</keyword>